<comment type="caution">
    <text evidence="2">The sequence shown here is derived from an EMBL/GenBank/DDBJ whole genome shotgun (WGS) entry which is preliminary data.</text>
</comment>
<feature type="region of interest" description="Disordered" evidence="1">
    <location>
        <begin position="633"/>
        <end position="654"/>
    </location>
</feature>
<feature type="region of interest" description="Disordered" evidence="1">
    <location>
        <begin position="123"/>
        <end position="170"/>
    </location>
</feature>
<dbReference type="AlphaFoldDB" id="A0AAD7TZQ9"/>
<dbReference type="Proteomes" id="UP001215151">
    <property type="component" value="Unassembled WGS sequence"/>
</dbReference>
<dbReference type="EMBL" id="JAPEVG010000043">
    <property type="protein sequence ID" value="KAJ8489850.1"/>
    <property type="molecule type" value="Genomic_DNA"/>
</dbReference>
<reference evidence="2" key="1">
    <citation type="submission" date="2022-11" db="EMBL/GenBank/DDBJ databases">
        <title>Genome Sequence of Cubamyces cubensis.</title>
        <authorList>
            <person name="Buettner E."/>
        </authorList>
    </citation>
    <scope>NUCLEOTIDE SEQUENCE</scope>
    <source>
        <strain evidence="2">MPL-01</strain>
    </source>
</reference>
<feature type="region of interest" description="Disordered" evidence="1">
    <location>
        <begin position="296"/>
        <end position="595"/>
    </location>
</feature>
<proteinExistence type="predicted"/>
<feature type="compositionally biased region" description="Low complexity" evidence="1">
    <location>
        <begin position="424"/>
        <end position="433"/>
    </location>
</feature>
<feature type="region of interest" description="Disordered" evidence="1">
    <location>
        <begin position="191"/>
        <end position="282"/>
    </location>
</feature>
<feature type="compositionally biased region" description="Basic residues" evidence="1">
    <location>
        <begin position="471"/>
        <end position="485"/>
    </location>
</feature>
<feature type="compositionally biased region" description="Pro residues" evidence="1">
    <location>
        <begin position="350"/>
        <end position="367"/>
    </location>
</feature>
<feature type="compositionally biased region" description="Low complexity" evidence="1">
    <location>
        <begin position="530"/>
        <end position="541"/>
    </location>
</feature>
<evidence type="ECO:0000313" key="2">
    <source>
        <dbReference type="EMBL" id="KAJ8489850.1"/>
    </source>
</evidence>
<evidence type="ECO:0000313" key="3">
    <source>
        <dbReference type="Proteomes" id="UP001215151"/>
    </source>
</evidence>
<sequence>MSVPGIRLSELVDRMNTDYIMLPEELCAASRPASPSSDARTAEWKSQVSYALRLAEGDTTHPKWGHVSRITQLACTSRRYIGVAPGVRMGDGRPVILDNKFEWALPETEERWKRYEKKWEKAVQAEKSTSKAKTSPGAVKTSKYWSKHAPEKAASSSSRPPPSPSKAEVVRKKIERWQAEVVTEVEDVQAASEVVHSQGDKATGKTKSTHPPGEKVQTSLGFRVVKRASVTDAKGGRSAASKPQPTSPARSPGRPDPAHATKAAKPLNHCGGDDDVPILSQDHNDLPLIAEVPEFSFLPPSFPSQLKTSTPPLNRRRHKPAPIAPCSPPPSSPQSPYSSRSFDPAHPQSRIPPPESSNPPAVSPVPRPTKRARTPDSSGEDGMDVSPQSPRSKAPPSKRARGDPFLEQEPISSGPQLVPPSTPPLSTSPAKAPVTPVSRGKGLGNAKGLPVPTTPDRHTLPTLTELLASSRRSKPRPRPPSRKHTPQSQAGGGSSNKAGHAKQQVELETELPGVAEDSEPEPSPTKTYFSSPASGSSDSASIVHRSPVSPLFTQNPGAFVPAFVSSQRPSANDDDPFIGARSQGQSQGQGLMRGSSGFFGMGYNSQFDVEGQVDRVSELLERDVDYNGWLRDLDEADEEDMPTTQSQGAVGVGY</sequence>
<gene>
    <name evidence="2" type="ORF">ONZ51_g2688</name>
</gene>
<name>A0AAD7TZQ9_9APHY</name>
<keyword evidence="3" id="KW-1185">Reference proteome</keyword>
<accession>A0AAD7TZQ9</accession>
<evidence type="ECO:0000256" key="1">
    <source>
        <dbReference type="SAM" id="MobiDB-lite"/>
    </source>
</evidence>
<organism evidence="2 3">
    <name type="scientific">Trametes cubensis</name>
    <dbReference type="NCBI Taxonomy" id="1111947"/>
    <lineage>
        <taxon>Eukaryota</taxon>
        <taxon>Fungi</taxon>
        <taxon>Dikarya</taxon>
        <taxon>Basidiomycota</taxon>
        <taxon>Agaricomycotina</taxon>
        <taxon>Agaricomycetes</taxon>
        <taxon>Polyporales</taxon>
        <taxon>Polyporaceae</taxon>
        <taxon>Trametes</taxon>
    </lineage>
</organism>
<feature type="compositionally biased region" description="Pro residues" evidence="1">
    <location>
        <begin position="322"/>
        <end position="333"/>
    </location>
</feature>
<protein>
    <submittedName>
        <fullName evidence="2">Uncharacterized protein</fullName>
    </submittedName>
</protein>
<feature type="compositionally biased region" description="Low complexity" evidence="1">
    <location>
        <begin position="579"/>
        <end position="595"/>
    </location>
</feature>